<dbReference type="Proteomes" id="UP000199531">
    <property type="component" value="Unassembled WGS sequence"/>
</dbReference>
<dbReference type="Gene3D" id="3.30.420.40">
    <property type="match status" value="1"/>
</dbReference>
<dbReference type="RefSeq" id="WP_091813073.1">
    <property type="nucleotide sequence ID" value="NZ_FOCW01000001.1"/>
</dbReference>
<dbReference type="InterPro" id="IPR005883">
    <property type="entry name" value="PilM"/>
</dbReference>
<gene>
    <name evidence="1" type="ORF">SAMN02745977_00320</name>
</gene>
<name>A0A1H8DJ19_9BURK</name>
<dbReference type="AlphaFoldDB" id="A0A1H8DJ19"/>
<evidence type="ECO:0000313" key="2">
    <source>
        <dbReference type="Proteomes" id="UP000199531"/>
    </source>
</evidence>
<organism evidence="1 2">
    <name type="scientific">Brachymonas denitrificans DSM 15123</name>
    <dbReference type="NCBI Taxonomy" id="1121117"/>
    <lineage>
        <taxon>Bacteria</taxon>
        <taxon>Pseudomonadati</taxon>
        <taxon>Pseudomonadota</taxon>
        <taxon>Betaproteobacteria</taxon>
        <taxon>Burkholderiales</taxon>
        <taxon>Comamonadaceae</taxon>
        <taxon>Brachymonas</taxon>
    </lineage>
</organism>
<dbReference type="Gene3D" id="3.30.1490.300">
    <property type="match status" value="1"/>
</dbReference>
<keyword evidence="2" id="KW-1185">Reference proteome</keyword>
<dbReference type="EMBL" id="FOCW01000001">
    <property type="protein sequence ID" value="SEN06527.1"/>
    <property type="molecule type" value="Genomic_DNA"/>
</dbReference>
<dbReference type="OrthoDB" id="9773403at2"/>
<accession>A0A1H8DJ19</accession>
<dbReference type="Pfam" id="PF11104">
    <property type="entry name" value="PilM_2"/>
    <property type="match status" value="1"/>
</dbReference>
<proteinExistence type="predicted"/>
<sequence>MKWNKQGAGWPWRRAAVPLPGALGLARDARGWHMVQLAREPDGGVRLLAASRLGPVAAGDPESMGADSLRLQDWMADCACVRESRVVAGLPRSSVRVWRMTAPAGLEEADLEHMARVDAQSRHGLLPDVWQLDFGVVPASAEGGEVELLVAAAPRAEVEGWQQVLGGAGLKLGVLEVAAHAARAAALRAWRVQAGEVAGRHGIVVWTEGGASLLWMLDGALLAEQALEVEALADLAGVLGHACRGHVTSLRGIWLARDEAAEEALMQQVREALHGGVAGTEVSRVSVQWLHPWAGMRVEDAGLQRLSAIEASGWWAACGLALRGVDAWSR</sequence>
<dbReference type="STRING" id="1121117.SAMN02745977_00320"/>
<reference evidence="1 2" key="1">
    <citation type="submission" date="2016-10" db="EMBL/GenBank/DDBJ databases">
        <authorList>
            <person name="de Groot N.N."/>
        </authorList>
    </citation>
    <scope>NUCLEOTIDE SEQUENCE [LARGE SCALE GENOMIC DNA]</scope>
    <source>
        <strain evidence="1 2">DSM 15123</strain>
    </source>
</reference>
<protein>
    <submittedName>
        <fullName evidence="1">Tfp pilus assembly protein, ATPase PilM</fullName>
    </submittedName>
</protein>
<evidence type="ECO:0000313" key="1">
    <source>
        <dbReference type="EMBL" id="SEN06527.1"/>
    </source>
</evidence>